<dbReference type="InterPro" id="IPR008565">
    <property type="entry name" value="TtsA-like_GH18_dom"/>
</dbReference>
<dbReference type="EMBL" id="OJIN01000110">
    <property type="protein sequence ID" value="SPD73798.1"/>
    <property type="molecule type" value="Genomic_DNA"/>
</dbReference>
<dbReference type="SUPFAM" id="SSF53955">
    <property type="entry name" value="Lysozyme-like"/>
    <property type="match status" value="1"/>
</dbReference>
<evidence type="ECO:0000259" key="2">
    <source>
        <dbReference type="Pfam" id="PF09374"/>
    </source>
</evidence>
<feature type="domain" description="TtsA-like Glycoside hydrolase family 108" evidence="1">
    <location>
        <begin position="10"/>
        <end position="86"/>
    </location>
</feature>
<dbReference type="InterPro" id="IPR023346">
    <property type="entry name" value="Lysozyme-like_dom_sf"/>
</dbReference>
<dbReference type="Pfam" id="PF05838">
    <property type="entry name" value="Glyco_hydro_108"/>
    <property type="match status" value="1"/>
</dbReference>
<dbReference type="CDD" id="cd13926">
    <property type="entry name" value="N-acetylmuramidase_GH108"/>
    <property type="match status" value="1"/>
</dbReference>
<reference evidence="3" key="1">
    <citation type="submission" date="2018-01" db="EMBL/GenBank/DDBJ databases">
        <authorList>
            <person name="Regsiter A."/>
            <person name="William W."/>
        </authorList>
    </citation>
    <scope>NUCLEOTIDE SEQUENCE</scope>
    <source>
        <strain evidence="3">TRIP AH-1</strain>
    </source>
</reference>
<protein>
    <submittedName>
        <fullName evidence="3">Uncharacterized protein</fullName>
    </submittedName>
</protein>
<feature type="domain" description="Peptidoglycan binding" evidence="2">
    <location>
        <begin position="90"/>
        <end position="157"/>
    </location>
</feature>
<dbReference type="AlphaFoldDB" id="A0A445MWF2"/>
<proteinExistence type="predicted"/>
<dbReference type="Pfam" id="PF09374">
    <property type="entry name" value="PG_binding_3"/>
    <property type="match status" value="1"/>
</dbReference>
<dbReference type="Gene3D" id="1.20.141.10">
    <property type="entry name" value="Chitosanase, subunit A, domain 1"/>
    <property type="match status" value="1"/>
</dbReference>
<evidence type="ECO:0000313" key="3">
    <source>
        <dbReference type="EMBL" id="SPD73798.1"/>
    </source>
</evidence>
<sequence length="158" mass="18123">MEERFLKFVDNLLKIEGGYNNDTEDRGGETKYGISRRSYPTLDIKALTREKAVEIYYQDFWRMYHYDQITDDRIAEKVFSFCVNMGPMEAHVLLQTALVSSGVQVAIDGHLGPKSIEAVNSHPNPAWLLAEYKIAVVNYYLSLNQPRFIGGWVRRAVA</sequence>
<name>A0A445MWF2_9BACT</name>
<accession>A0A445MWF2</accession>
<organism evidence="3">
    <name type="scientific">uncultured Desulfobacterium sp</name>
    <dbReference type="NCBI Taxonomy" id="201089"/>
    <lineage>
        <taxon>Bacteria</taxon>
        <taxon>Pseudomonadati</taxon>
        <taxon>Thermodesulfobacteriota</taxon>
        <taxon>Desulfobacteria</taxon>
        <taxon>Desulfobacterales</taxon>
        <taxon>Desulfobacteriaceae</taxon>
        <taxon>Desulfobacterium</taxon>
        <taxon>environmental samples</taxon>
    </lineage>
</organism>
<dbReference type="InterPro" id="IPR018537">
    <property type="entry name" value="Peptidoglycan-bd_3"/>
</dbReference>
<gene>
    <name evidence="3" type="ORF">PITCH_A1980001</name>
</gene>
<evidence type="ECO:0000259" key="1">
    <source>
        <dbReference type="Pfam" id="PF05838"/>
    </source>
</evidence>